<dbReference type="EMBL" id="JAUDZG010000006">
    <property type="protein sequence ID" value="KAK3303759.1"/>
    <property type="molecule type" value="Genomic_DNA"/>
</dbReference>
<dbReference type="InterPro" id="IPR033124">
    <property type="entry name" value="Ser_caboxypep_his_AS"/>
</dbReference>
<evidence type="ECO:0000256" key="3">
    <source>
        <dbReference type="ARBA" id="ARBA00022670"/>
    </source>
</evidence>
<evidence type="ECO:0000313" key="6">
    <source>
        <dbReference type="EMBL" id="KAK3303759.1"/>
    </source>
</evidence>
<dbReference type="Pfam" id="PF00450">
    <property type="entry name" value="Peptidase_S10"/>
    <property type="match status" value="1"/>
</dbReference>
<evidence type="ECO:0000256" key="1">
    <source>
        <dbReference type="ARBA" id="ARBA00009431"/>
    </source>
</evidence>
<reference evidence="6" key="2">
    <citation type="submission" date="2023-06" db="EMBL/GenBank/DDBJ databases">
        <authorList>
            <consortium name="Lawrence Berkeley National Laboratory"/>
            <person name="Mondo S.J."/>
            <person name="Hensen N."/>
            <person name="Bonometti L."/>
            <person name="Westerberg I."/>
            <person name="Brannstrom I.O."/>
            <person name="Guillou S."/>
            <person name="Cros-Aarteil S."/>
            <person name="Calhoun S."/>
            <person name="Haridas S."/>
            <person name="Kuo A."/>
            <person name="Pangilinan J."/>
            <person name="Riley R."/>
            <person name="Labutti K."/>
            <person name="Andreopoulos B."/>
            <person name="Lipzen A."/>
            <person name="Chen C."/>
            <person name="Yanf M."/>
            <person name="Daum C."/>
            <person name="Ng V."/>
            <person name="Clum A."/>
            <person name="Steindorff A."/>
            <person name="Ohm R."/>
            <person name="Martin F."/>
            <person name="Silar P."/>
            <person name="Natvig D."/>
            <person name="Lalanne C."/>
            <person name="Gautier V."/>
            <person name="Ament-Velasquez S.L."/>
            <person name="Kruys A."/>
            <person name="Hutchinson M.I."/>
            <person name="Powell A.J."/>
            <person name="Barry K."/>
            <person name="Miller A.N."/>
            <person name="Grigoriev I.V."/>
            <person name="Debuchy R."/>
            <person name="Gladieux P."/>
            <person name="Thoren M.H."/>
            <person name="Johannesson H."/>
        </authorList>
    </citation>
    <scope>NUCLEOTIDE SEQUENCE</scope>
    <source>
        <strain evidence="6">CBS 333.67</strain>
    </source>
</reference>
<organism evidence="6 7">
    <name type="scientific">Chaetomium strumarium</name>
    <dbReference type="NCBI Taxonomy" id="1170767"/>
    <lineage>
        <taxon>Eukaryota</taxon>
        <taxon>Fungi</taxon>
        <taxon>Dikarya</taxon>
        <taxon>Ascomycota</taxon>
        <taxon>Pezizomycotina</taxon>
        <taxon>Sordariomycetes</taxon>
        <taxon>Sordariomycetidae</taxon>
        <taxon>Sordariales</taxon>
        <taxon>Chaetomiaceae</taxon>
        <taxon>Chaetomium</taxon>
    </lineage>
</organism>
<keyword evidence="5" id="KW-0325">Glycoprotein</keyword>
<proteinExistence type="inferred from homology"/>
<dbReference type="PROSITE" id="PS00560">
    <property type="entry name" value="CARBOXYPEPT_SER_HIS"/>
    <property type="match status" value="1"/>
</dbReference>
<protein>
    <submittedName>
        <fullName evidence="6">Alpha/Beta hydrolase protein</fullName>
    </submittedName>
</protein>
<evidence type="ECO:0000256" key="2">
    <source>
        <dbReference type="ARBA" id="ARBA00022645"/>
    </source>
</evidence>
<name>A0AAJ0GPJ2_9PEZI</name>
<evidence type="ECO:0000256" key="5">
    <source>
        <dbReference type="ARBA" id="ARBA00023180"/>
    </source>
</evidence>
<dbReference type="InterPro" id="IPR029058">
    <property type="entry name" value="AB_hydrolase_fold"/>
</dbReference>
<dbReference type="GO" id="GO:0006508">
    <property type="term" value="P:proteolysis"/>
    <property type="evidence" value="ECO:0007669"/>
    <property type="project" value="UniProtKB-KW"/>
</dbReference>
<dbReference type="InterPro" id="IPR001563">
    <property type="entry name" value="Peptidase_S10"/>
</dbReference>
<keyword evidence="4 6" id="KW-0378">Hydrolase</keyword>
<dbReference type="RefSeq" id="XP_062719539.1">
    <property type="nucleotide sequence ID" value="XM_062865169.1"/>
</dbReference>
<dbReference type="SUPFAM" id="SSF53474">
    <property type="entry name" value="alpha/beta-Hydrolases"/>
    <property type="match status" value="1"/>
</dbReference>
<comment type="caution">
    <text evidence="6">The sequence shown here is derived from an EMBL/GenBank/DDBJ whole genome shotgun (WGS) entry which is preliminary data.</text>
</comment>
<keyword evidence="7" id="KW-1185">Reference proteome</keyword>
<evidence type="ECO:0000256" key="4">
    <source>
        <dbReference type="ARBA" id="ARBA00022801"/>
    </source>
</evidence>
<sequence>GVKVALMYGDRDYQCNWYGGEQVSLAIESKISDSFHRAGYANLQTNKNYASGLVRQYGNLSFSRVFGAGHEVPWYQPETAYEIFRRVMFNKDVATGKVSTAECNGKAYSTTGPDDVSGIMNDEPSHPPVECYFWDMFQTCTVPEIEMARNDTAVWKDFIMIGYTLPDRTVHYY</sequence>
<evidence type="ECO:0000313" key="7">
    <source>
        <dbReference type="Proteomes" id="UP001273166"/>
    </source>
</evidence>
<dbReference type="GeneID" id="87883998"/>
<dbReference type="Proteomes" id="UP001273166">
    <property type="component" value="Unassembled WGS sequence"/>
</dbReference>
<comment type="similarity">
    <text evidence="1">Belongs to the peptidase S10 family.</text>
</comment>
<dbReference type="Gene3D" id="3.40.50.1820">
    <property type="entry name" value="alpha/beta hydrolase"/>
    <property type="match status" value="1"/>
</dbReference>
<reference evidence="6" key="1">
    <citation type="journal article" date="2023" name="Mol. Phylogenet. Evol.">
        <title>Genome-scale phylogeny and comparative genomics of the fungal order Sordariales.</title>
        <authorList>
            <person name="Hensen N."/>
            <person name="Bonometti L."/>
            <person name="Westerberg I."/>
            <person name="Brannstrom I.O."/>
            <person name="Guillou S."/>
            <person name="Cros-Aarteil S."/>
            <person name="Calhoun S."/>
            <person name="Haridas S."/>
            <person name="Kuo A."/>
            <person name="Mondo S."/>
            <person name="Pangilinan J."/>
            <person name="Riley R."/>
            <person name="LaButti K."/>
            <person name="Andreopoulos B."/>
            <person name="Lipzen A."/>
            <person name="Chen C."/>
            <person name="Yan M."/>
            <person name="Daum C."/>
            <person name="Ng V."/>
            <person name="Clum A."/>
            <person name="Steindorff A."/>
            <person name="Ohm R.A."/>
            <person name="Martin F."/>
            <person name="Silar P."/>
            <person name="Natvig D.O."/>
            <person name="Lalanne C."/>
            <person name="Gautier V."/>
            <person name="Ament-Velasquez S.L."/>
            <person name="Kruys A."/>
            <person name="Hutchinson M.I."/>
            <person name="Powell A.J."/>
            <person name="Barry K."/>
            <person name="Miller A.N."/>
            <person name="Grigoriev I.V."/>
            <person name="Debuchy R."/>
            <person name="Gladieux P."/>
            <person name="Hiltunen Thoren M."/>
            <person name="Johannesson H."/>
        </authorList>
    </citation>
    <scope>NUCLEOTIDE SEQUENCE</scope>
    <source>
        <strain evidence="6">CBS 333.67</strain>
    </source>
</reference>
<accession>A0AAJ0GPJ2</accession>
<feature type="non-terminal residue" evidence="6">
    <location>
        <position position="1"/>
    </location>
</feature>
<keyword evidence="3" id="KW-0645">Protease</keyword>
<keyword evidence="2" id="KW-0121">Carboxypeptidase</keyword>
<dbReference type="AlphaFoldDB" id="A0AAJ0GPJ2"/>
<dbReference type="GO" id="GO:0004185">
    <property type="term" value="F:serine-type carboxypeptidase activity"/>
    <property type="evidence" value="ECO:0007669"/>
    <property type="project" value="InterPro"/>
</dbReference>
<gene>
    <name evidence="6" type="ORF">B0T15DRAFT_402536</name>
</gene>